<accession>A0ABP5TCG8</accession>
<keyword evidence="3" id="KW-1185">Reference proteome</keyword>
<gene>
    <name evidence="2" type="ORF">GCM10010170_038760</name>
</gene>
<reference evidence="3" key="1">
    <citation type="journal article" date="2019" name="Int. J. Syst. Evol. Microbiol.">
        <title>The Global Catalogue of Microorganisms (GCM) 10K type strain sequencing project: providing services to taxonomists for standard genome sequencing and annotation.</title>
        <authorList>
            <consortium name="The Broad Institute Genomics Platform"/>
            <consortium name="The Broad Institute Genome Sequencing Center for Infectious Disease"/>
            <person name="Wu L."/>
            <person name="Ma J."/>
        </authorList>
    </citation>
    <scope>NUCLEOTIDE SEQUENCE [LARGE SCALE GENOMIC DNA]</scope>
    <source>
        <strain evidence="3">JCM 3272</strain>
    </source>
</reference>
<dbReference type="EMBL" id="BAAARV010000027">
    <property type="protein sequence ID" value="GAA2349520.1"/>
    <property type="molecule type" value="Genomic_DNA"/>
</dbReference>
<dbReference type="InterPro" id="IPR006311">
    <property type="entry name" value="TAT_signal"/>
</dbReference>
<evidence type="ECO:0000256" key="1">
    <source>
        <dbReference type="SAM" id="Phobius"/>
    </source>
</evidence>
<keyword evidence="1" id="KW-0472">Membrane</keyword>
<name>A0ABP5TCG8_9ACTN</name>
<dbReference type="Proteomes" id="UP001501444">
    <property type="component" value="Unassembled WGS sequence"/>
</dbReference>
<comment type="caution">
    <text evidence="2">The sequence shown here is derived from an EMBL/GenBank/DDBJ whole genome shotgun (WGS) entry which is preliminary data.</text>
</comment>
<dbReference type="PROSITE" id="PS51318">
    <property type="entry name" value="TAT"/>
    <property type="match status" value="1"/>
</dbReference>
<keyword evidence="1" id="KW-1133">Transmembrane helix</keyword>
<dbReference type="RefSeq" id="WP_344613820.1">
    <property type="nucleotide sequence ID" value="NZ_BAAARV010000027.1"/>
</dbReference>
<keyword evidence="1" id="KW-0812">Transmembrane</keyword>
<organism evidence="2 3">
    <name type="scientific">Dactylosporangium salmoneum</name>
    <dbReference type="NCBI Taxonomy" id="53361"/>
    <lineage>
        <taxon>Bacteria</taxon>
        <taxon>Bacillati</taxon>
        <taxon>Actinomycetota</taxon>
        <taxon>Actinomycetes</taxon>
        <taxon>Micromonosporales</taxon>
        <taxon>Micromonosporaceae</taxon>
        <taxon>Dactylosporangium</taxon>
    </lineage>
</organism>
<proteinExistence type="predicted"/>
<evidence type="ECO:0000313" key="3">
    <source>
        <dbReference type="Proteomes" id="UP001501444"/>
    </source>
</evidence>
<feature type="transmembrane region" description="Helical" evidence="1">
    <location>
        <begin position="41"/>
        <end position="62"/>
    </location>
</feature>
<evidence type="ECO:0000313" key="2">
    <source>
        <dbReference type="EMBL" id="GAA2349520.1"/>
    </source>
</evidence>
<protein>
    <submittedName>
        <fullName evidence="2">Uncharacterized protein</fullName>
    </submittedName>
</protein>
<sequence length="333" mass="35760">MSNDLDAIREAVAALADEAHPEQRIRARLEARARAYRQRRLLLRLAGATAAVAATGGAALAARDLLGPHRRTTPPTPPTGHGDFPGVSAGPGGGWARPPVQWGPGWLPDRYGLVAVEAVGTGDRVTGVGRRWSVYTQPLYERKMLGLYTGPFGPFLRDRTGDPQDVDINGVPGRLAYDERGLTLTWQPAGEPELTVTAFDDADMEAAVERALQFARSLQRDQRTVAVGPRFAGSPAWHFTLTVDTIALHWLQVLESPDVTRVTMGPGVGEGLEALGGHAQTRVRGTDAWLLNGVPALLVKFGDYSLTADAPAPDVVESMDLGPVPSVDWFGER</sequence>